<sequence length="212" mass="24107">MFCEYLVRRPYLRDTRKNQLSPFVMTLHISVIYRAHASLHGKTFQRGDELVDYIPGVSTIRIAELPNFTYGNGRLVLPGVLEVPISKHIVEDWKIGWKFKKDVGVVTRGEISELVKKIMDNKSDAMNAMRQRAKELQKSSQRAIAKDPAHPRSTRWDAAMREGRRKPRVRAASCHVDFPTRADAVQIAPTRADSASTRVDSLRTGRIRVDLG</sequence>
<organism evidence="2 3">
    <name type="scientific">Quercus lobata</name>
    <name type="common">Valley oak</name>
    <dbReference type="NCBI Taxonomy" id="97700"/>
    <lineage>
        <taxon>Eukaryota</taxon>
        <taxon>Viridiplantae</taxon>
        <taxon>Streptophyta</taxon>
        <taxon>Embryophyta</taxon>
        <taxon>Tracheophyta</taxon>
        <taxon>Spermatophyta</taxon>
        <taxon>Magnoliopsida</taxon>
        <taxon>eudicotyledons</taxon>
        <taxon>Gunneridae</taxon>
        <taxon>Pentapetalae</taxon>
        <taxon>rosids</taxon>
        <taxon>fabids</taxon>
        <taxon>Fagales</taxon>
        <taxon>Fagaceae</taxon>
        <taxon>Quercus</taxon>
    </lineage>
</organism>
<dbReference type="Proteomes" id="UP000594261">
    <property type="component" value="Chromosome 4"/>
</dbReference>
<dbReference type="AlphaFoldDB" id="A0A7N2LEV2"/>
<reference evidence="2" key="2">
    <citation type="submission" date="2021-01" db="UniProtKB">
        <authorList>
            <consortium name="EnsemblPlants"/>
        </authorList>
    </citation>
    <scope>IDENTIFICATION</scope>
</reference>
<dbReference type="Gene3D" id="3.40.50.2000">
    <property type="entry name" value="Glycogen Phosphorylase B"/>
    <property type="match status" value="1"/>
</dbReference>
<keyword evidence="1" id="KW-0175">Coiled coil</keyword>
<dbReference type="SUPFAM" id="SSF53756">
    <property type="entry name" value="UDP-Glycosyltransferase/glycogen phosphorylase"/>
    <property type="match status" value="1"/>
</dbReference>
<dbReference type="InParanoid" id="A0A7N2LEV2"/>
<dbReference type="EMBL" id="LRBV02000004">
    <property type="status" value="NOT_ANNOTATED_CDS"/>
    <property type="molecule type" value="Genomic_DNA"/>
</dbReference>
<dbReference type="EnsemblPlants" id="QL04p028357:mrna">
    <property type="protein sequence ID" value="QL04p028357:mrna"/>
    <property type="gene ID" value="QL04p028357"/>
</dbReference>
<reference evidence="2 3" key="1">
    <citation type="journal article" date="2016" name="G3 (Bethesda)">
        <title>First Draft Assembly and Annotation of the Genome of a California Endemic Oak Quercus lobata Nee (Fagaceae).</title>
        <authorList>
            <person name="Sork V.L."/>
            <person name="Fitz-Gibbon S.T."/>
            <person name="Puiu D."/>
            <person name="Crepeau M."/>
            <person name="Gugger P.F."/>
            <person name="Sherman R."/>
            <person name="Stevens K."/>
            <person name="Langley C.H."/>
            <person name="Pellegrini M."/>
            <person name="Salzberg S.L."/>
        </authorList>
    </citation>
    <scope>NUCLEOTIDE SEQUENCE [LARGE SCALE GENOMIC DNA]</scope>
    <source>
        <strain evidence="2 3">cv. SW786</strain>
    </source>
</reference>
<proteinExistence type="predicted"/>
<protein>
    <submittedName>
        <fullName evidence="2">Uncharacterized protein</fullName>
    </submittedName>
</protein>
<evidence type="ECO:0000313" key="2">
    <source>
        <dbReference type="EnsemblPlants" id="QL04p028357:mrna"/>
    </source>
</evidence>
<name>A0A7N2LEV2_QUELO</name>
<evidence type="ECO:0000313" key="3">
    <source>
        <dbReference type="Proteomes" id="UP000594261"/>
    </source>
</evidence>
<keyword evidence="3" id="KW-1185">Reference proteome</keyword>
<accession>A0A7N2LEV2</accession>
<feature type="coiled-coil region" evidence="1">
    <location>
        <begin position="119"/>
        <end position="146"/>
    </location>
</feature>
<evidence type="ECO:0000256" key="1">
    <source>
        <dbReference type="SAM" id="Coils"/>
    </source>
</evidence>
<dbReference type="Gramene" id="QL04p028357:mrna">
    <property type="protein sequence ID" value="QL04p028357:mrna"/>
    <property type="gene ID" value="QL04p028357"/>
</dbReference>